<feature type="transmembrane region" description="Helical" evidence="12">
    <location>
        <begin position="240"/>
        <end position="258"/>
    </location>
</feature>
<evidence type="ECO:0000256" key="10">
    <source>
        <dbReference type="SAM" id="Coils"/>
    </source>
</evidence>
<sequence length="1327" mass="153111">MNYKSIVFREFTHESFRRIERYRQEEVERIASERLERQAICENGNNERRCMIKSSKDEPICPKRVPNKELAVGQTLPRVLQHKFPPELIGKPIEEIDSYYRTDYAFVVINRNKTIFRFSATSAFFIFSPFNCFRRLAIRILTHSLFSTLVMLTILTNCVFMTLKNVPEVNEYIFTTIYTLEALIKCIARGFILQKYTYLRDPWNWLDFIVITLAYVTFFIDLGNVAVLRTFRVLRALKTVAVVPGLKTIVGALIQSFISLRDVSVLSTFILSIFALIGLQLYMGVLRQKCVPTYESFLNNSNLFSIGFNMTYEAYLNEINNEIYWYKENDIYLLCGNASGSTKCPSGYICWKDRGLNPDFGYTSFDSYGWAILACFRLMTQDYWENLYQLVLSAAGRYHFLYFVVVIFFGSFYLVNLILAIVSMSYLEQQKKVEAENEERERRKIEDELELKNEEAQKTLEAHALLPVENALGFENSNRKISYSDVSIEHDQSGKKNELNNIRSSQSSIFQSDESTLILPNAATSDVTTKPVFDETQQNSANQDRKSQHTSSFSYLSERNQNDNDSTIILYQDKSDEKCASITEVLLAQQSDRTSIRSKDMNTTNKCNPALLKLLRIYCWEWSCESPIFRKFQAVVAFLILDAFVDLFITICIILNTLFMALDQPGQSEKMTRILTVGNYVFTSIFATESILKIIALTPAKFFKNGWNVFDLIIVTVSVVELGLAGVKGLSVLRSFRLLRVFKLAKSWQTLNRLISIIGKSIGALGNLTLVLGIIIFIFAVMGMQLFGQKYAEKFGKDMPRIVFRVLCGEWIESMWVCLECVGWPCIPFFLLTFVIGNLVILNLFLALLLASFGSNVLSEKEDDENKIGEAIDRIQRFFHILIEFIFRLFRRKNQREKKTFIENNINETVTYNQSLSCREEFVDTLPLPRLYQIEEFNISLPLPDDLSTIFEDIEMQPMNNNNNNTITSRSTWQILYMPPDCCPTIISKHFSCCVKCIPKFIQEQWRHLRSLAHRFVEHRFFEWVIIASILASSTTLALEDVHTRQQPTFSEVLSIFDKIFTVIFTIELLLKWFAYGIKNYFTNGWNWLDFIIVVVSVLGTVLDLFGIADIPAFKSMRTLRALRPLKALSRFEGIRVVVNALIGAIPAIFNVLLVCLVFWLIFSIMGVQLFGGKFYKCVYIGTHDRVNISENVTNKIDCLKKNFTWENSLVNFDNVLSGYLALFQVVINAPIVSTEADASIDIKKDRQKDYHPRTTTVQRQRELYLSRMGLKGFRTNVEQHRNERKNRKPIHGKSTIDELIELDDLKTPTLLSNDNKNQETNLTTSI</sequence>
<keyword evidence="2" id="KW-0813">Transport</keyword>
<feature type="domain" description="Ion transport" evidence="13">
    <location>
        <begin position="143"/>
        <end position="432"/>
    </location>
</feature>
<dbReference type="FunFam" id="1.20.120.350:FF:000019">
    <property type="entry name" value="Sodium channel protein"/>
    <property type="match status" value="1"/>
</dbReference>
<evidence type="ECO:0000313" key="14">
    <source>
        <dbReference type="EMBL" id="CAF0826844.1"/>
    </source>
</evidence>
<dbReference type="InterPro" id="IPR043203">
    <property type="entry name" value="VGCC_Ca_Na"/>
</dbReference>
<evidence type="ECO:0000256" key="6">
    <source>
        <dbReference type="ARBA" id="ARBA00022989"/>
    </source>
</evidence>
<keyword evidence="3" id="KW-1003">Cell membrane</keyword>
<evidence type="ECO:0000256" key="9">
    <source>
        <dbReference type="ARBA" id="ARBA00023180"/>
    </source>
</evidence>
<name>A0A813UBX8_9BILA</name>
<evidence type="ECO:0000259" key="13">
    <source>
        <dbReference type="Pfam" id="PF00520"/>
    </source>
</evidence>
<feature type="transmembrane region" description="Helical" evidence="12">
    <location>
        <begin position="709"/>
        <end position="733"/>
    </location>
</feature>
<feature type="region of interest" description="Disordered" evidence="11">
    <location>
        <begin position="536"/>
        <end position="559"/>
    </location>
</feature>
<evidence type="ECO:0000256" key="12">
    <source>
        <dbReference type="SAM" id="Phobius"/>
    </source>
</evidence>
<evidence type="ECO:0000313" key="15">
    <source>
        <dbReference type="Proteomes" id="UP000663889"/>
    </source>
</evidence>
<feature type="domain" description="Ion transport" evidence="13">
    <location>
        <begin position="1019"/>
        <end position="1227"/>
    </location>
</feature>
<keyword evidence="4 12" id="KW-0812">Transmembrane</keyword>
<dbReference type="InterPro" id="IPR027359">
    <property type="entry name" value="Volt_channel_dom_sf"/>
</dbReference>
<evidence type="ECO:0000256" key="1">
    <source>
        <dbReference type="ARBA" id="ARBA00004651"/>
    </source>
</evidence>
<dbReference type="Pfam" id="PF00520">
    <property type="entry name" value="Ion_trans"/>
    <property type="match status" value="3"/>
</dbReference>
<reference evidence="14" key="1">
    <citation type="submission" date="2021-02" db="EMBL/GenBank/DDBJ databases">
        <authorList>
            <person name="Nowell W R."/>
        </authorList>
    </citation>
    <scope>NUCLEOTIDE SEQUENCE</scope>
</reference>
<dbReference type="InterPro" id="IPR005821">
    <property type="entry name" value="Ion_trans_dom"/>
</dbReference>
<feature type="transmembrane region" description="Helical" evidence="12">
    <location>
        <begin position="829"/>
        <end position="854"/>
    </location>
</feature>
<dbReference type="GO" id="GO:0019228">
    <property type="term" value="P:neuronal action potential"/>
    <property type="evidence" value="ECO:0007669"/>
    <property type="project" value="TreeGrafter"/>
</dbReference>
<comment type="caution">
    <text evidence="14">The sequence shown here is derived from an EMBL/GenBank/DDBJ whole genome shotgun (WGS) entry which is preliminary data.</text>
</comment>
<evidence type="ECO:0000256" key="8">
    <source>
        <dbReference type="ARBA" id="ARBA00023157"/>
    </source>
</evidence>
<organism evidence="14 15">
    <name type="scientific">Rotaria sordida</name>
    <dbReference type="NCBI Taxonomy" id="392033"/>
    <lineage>
        <taxon>Eukaryota</taxon>
        <taxon>Metazoa</taxon>
        <taxon>Spiralia</taxon>
        <taxon>Gnathifera</taxon>
        <taxon>Rotifera</taxon>
        <taxon>Eurotatoria</taxon>
        <taxon>Bdelloidea</taxon>
        <taxon>Philodinida</taxon>
        <taxon>Philodinidae</taxon>
        <taxon>Rotaria</taxon>
    </lineage>
</organism>
<keyword evidence="6 12" id="KW-1133">Transmembrane helix</keyword>
<feature type="transmembrane region" description="Helical" evidence="12">
    <location>
        <begin position="1059"/>
        <end position="1076"/>
    </location>
</feature>
<dbReference type="GO" id="GO:0001518">
    <property type="term" value="C:voltage-gated sodium channel complex"/>
    <property type="evidence" value="ECO:0007669"/>
    <property type="project" value="TreeGrafter"/>
</dbReference>
<gene>
    <name evidence="14" type="ORF">SEV965_LOCUS1905</name>
</gene>
<dbReference type="SUPFAM" id="SSF81324">
    <property type="entry name" value="Voltage-gated potassium channels"/>
    <property type="match status" value="3"/>
</dbReference>
<dbReference type="GO" id="GO:0086010">
    <property type="term" value="P:membrane depolarization during action potential"/>
    <property type="evidence" value="ECO:0007669"/>
    <property type="project" value="TreeGrafter"/>
</dbReference>
<feature type="transmembrane region" description="Helical" evidence="12">
    <location>
        <begin position="674"/>
        <end position="697"/>
    </location>
</feature>
<comment type="subcellular location">
    <subcellularLocation>
        <location evidence="1">Cell membrane</location>
        <topology evidence="1">Multi-pass membrane protein</topology>
    </subcellularLocation>
</comment>
<keyword evidence="9" id="KW-0325">Glycoprotein</keyword>
<keyword evidence="10" id="KW-0175">Coiled coil</keyword>
<evidence type="ECO:0000256" key="7">
    <source>
        <dbReference type="ARBA" id="ARBA00023136"/>
    </source>
</evidence>
<keyword evidence="8" id="KW-1015">Disulfide bond</keyword>
<evidence type="ECO:0000256" key="4">
    <source>
        <dbReference type="ARBA" id="ARBA00022692"/>
    </source>
</evidence>
<accession>A0A813UBX8</accession>
<dbReference type="Gene3D" id="1.20.120.350">
    <property type="entry name" value="Voltage-gated potassium channels. Chain C"/>
    <property type="match status" value="3"/>
</dbReference>
<evidence type="ECO:0000256" key="5">
    <source>
        <dbReference type="ARBA" id="ARBA00022737"/>
    </source>
</evidence>
<feature type="transmembrane region" description="Helical" evidence="12">
    <location>
        <begin position="1088"/>
        <end position="1114"/>
    </location>
</feature>
<feature type="transmembrane region" description="Helical" evidence="12">
    <location>
        <begin position="1134"/>
        <end position="1163"/>
    </location>
</feature>
<keyword evidence="5" id="KW-0677">Repeat</keyword>
<feature type="transmembrane region" description="Helical" evidence="12">
    <location>
        <begin position="136"/>
        <end position="160"/>
    </location>
</feature>
<feature type="compositionally biased region" description="Polar residues" evidence="11">
    <location>
        <begin position="549"/>
        <end position="559"/>
    </location>
</feature>
<dbReference type="PANTHER" id="PTHR10037:SF288">
    <property type="entry name" value="SODIUM CHANNEL PROTEIN PARA"/>
    <property type="match status" value="1"/>
</dbReference>
<feature type="transmembrane region" description="Helical" evidence="12">
    <location>
        <begin position="754"/>
        <end position="782"/>
    </location>
</feature>
<dbReference type="EMBL" id="CAJNOU010000040">
    <property type="protein sequence ID" value="CAF0826844.1"/>
    <property type="molecule type" value="Genomic_DNA"/>
</dbReference>
<dbReference type="PANTHER" id="PTHR10037">
    <property type="entry name" value="VOLTAGE-GATED CATION CHANNEL CALCIUM AND SODIUM"/>
    <property type="match status" value="1"/>
</dbReference>
<feature type="transmembrane region" description="Helical" evidence="12">
    <location>
        <begin position="634"/>
        <end position="662"/>
    </location>
</feature>
<protein>
    <recommendedName>
        <fullName evidence="13">Ion transport domain-containing protein</fullName>
    </recommendedName>
</protein>
<feature type="transmembrane region" description="Helical" evidence="12">
    <location>
        <begin position="400"/>
        <end position="427"/>
    </location>
</feature>
<feature type="domain" description="Ion transport" evidence="13">
    <location>
        <begin position="644"/>
        <end position="854"/>
    </location>
</feature>
<dbReference type="GO" id="GO:0005248">
    <property type="term" value="F:voltage-gated sodium channel activity"/>
    <property type="evidence" value="ECO:0007669"/>
    <property type="project" value="TreeGrafter"/>
</dbReference>
<feature type="coiled-coil region" evidence="10">
    <location>
        <begin position="428"/>
        <end position="466"/>
    </location>
</feature>
<evidence type="ECO:0000256" key="3">
    <source>
        <dbReference type="ARBA" id="ARBA00022475"/>
    </source>
</evidence>
<feature type="transmembrane region" description="Helical" evidence="12">
    <location>
        <begin position="264"/>
        <end position="285"/>
    </location>
</feature>
<dbReference type="Gene3D" id="1.10.287.70">
    <property type="match status" value="3"/>
</dbReference>
<dbReference type="Proteomes" id="UP000663889">
    <property type="component" value="Unassembled WGS sequence"/>
</dbReference>
<proteinExistence type="predicted"/>
<feature type="transmembrane region" description="Helical" evidence="12">
    <location>
        <begin position="205"/>
        <end position="228"/>
    </location>
</feature>
<evidence type="ECO:0000256" key="11">
    <source>
        <dbReference type="SAM" id="MobiDB-lite"/>
    </source>
</evidence>
<dbReference type="FunFam" id="1.20.120.350:FF:000036">
    <property type="entry name" value="Voltage-dependent sodium channel SCN10A"/>
    <property type="match status" value="1"/>
</dbReference>
<evidence type="ECO:0000256" key="2">
    <source>
        <dbReference type="ARBA" id="ARBA00022448"/>
    </source>
</evidence>
<keyword evidence="7 12" id="KW-0472">Membrane</keyword>